<keyword evidence="4 5" id="KW-0472">Membrane</keyword>
<gene>
    <name evidence="6" type="ORF">MES5069_130090</name>
</gene>
<dbReference type="Proteomes" id="UP001153050">
    <property type="component" value="Unassembled WGS sequence"/>
</dbReference>
<comment type="subcellular location">
    <subcellularLocation>
        <location evidence="1">Membrane</location>
        <topology evidence="1">Multi-pass membrane protein</topology>
    </subcellularLocation>
</comment>
<proteinExistence type="predicted"/>
<evidence type="ECO:0000256" key="5">
    <source>
        <dbReference type="SAM" id="Phobius"/>
    </source>
</evidence>
<comment type="caution">
    <text evidence="6">The sequence shown here is derived from an EMBL/GenBank/DDBJ whole genome shotgun (WGS) entry which is preliminary data.</text>
</comment>
<evidence type="ECO:0000256" key="4">
    <source>
        <dbReference type="ARBA" id="ARBA00023136"/>
    </source>
</evidence>
<evidence type="ECO:0000313" key="7">
    <source>
        <dbReference type="Proteomes" id="UP001153050"/>
    </source>
</evidence>
<reference evidence="6 7" key="1">
    <citation type="submission" date="2022-03" db="EMBL/GenBank/DDBJ databases">
        <authorList>
            <person name="Brunel B."/>
        </authorList>
    </citation>
    <scope>NUCLEOTIDE SEQUENCE [LARGE SCALE GENOMIC DNA]</scope>
    <source>
        <strain evidence="6">STM5069sample</strain>
    </source>
</reference>
<keyword evidence="7" id="KW-1185">Reference proteome</keyword>
<accession>A0ABN8JF74</accession>
<name>A0ABN8JF74_9HYPH</name>
<feature type="transmembrane region" description="Helical" evidence="5">
    <location>
        <begin position="66"/>
        <end position="82"/>
    </location>
</feature>
<evidence type="ECO:0008006" key="8">
    <source>
        <dbReference type="Google" id="ProtNLM"/>
    </source>
</evidence>
<dbReference type="Pfam" id="PF13564">
    <property type="entry name" value="DoxX_2"/>
    <property type="match status" value="1"/>
</dbReference>
<dbReference type="RefSeq" id="WP_254016769.1">
    <property type="nucleotide sequence ID" value="NZ_CAKXZT010000035.1"/>
</dbReference>
<dbReference type="InterPro" id="IPR032808">
    <property type="entry name" value="DoxX"/>
</dbReference>
<keyword evidence="3 5" id="KW-1133">Transmembrane helix</keyword>
<dbReference type="EMBL" id="CAKXZT010000035">
    <property type="protein sequence ID" value="CAH2396172.1"/>
    <property type="molecule type" value="Genomic_DNA"/>
</dbReference>
<organism evidence="6 7">
    <name type="scientific">Mesorhizobium escarrei</name>
    <dbReference type="NCBI Taxonomy" id="666018"/>
    <lineage>
        <taxon>Bacteria</taxon>
        <taxon>Pseudomonadati</taxon>
        <taxon>Pseudomonadota</taxon>
        <taxon>Alphaproteobacteria</taxon>
        <taxon>Hyphomicrobiales</taxon>
        <taxon>Phyllobacteriaceae</taxon>
        <taxon>Mesorhizobium</taxon>
    </lineage>
</organism>
<evidence type="ECO:0000256" key="3">
    <source>
        <dbReference type="ARBA" id="ARBA00022989"/>
    </source>
</evidence>
<evidence type="ECO:0000256" key="2">
    <source>
        <dbReference type="ARBA" id="ARBA00022692"/>
    </source>
</evidence>
<protein>
    <recommendedName>
        <fullName evidence="8">DoxX family protein</fullName>
    </recommendedName>
</protein>
<keyword evidence="2 5" id="KW-0812">Transmembrane</keyword>
<evidence type="ECO:0000313" key="6">
    <source>
        <dbReference type="EMBL" id="CAH2396172.1"/>
    </source>
</evidence>
<sequence length="106" mass="11263">MTVVGGLAALLAVVFVWAGALNLTGPAFVRAEFDKWGYPAFMRIAVGLIEISAAAMLFWPHGQRSGAAIGGVVLVGVIVSLLRTREWLRLEYPAVLLVACVLLVAL</sequence>
<evidence type="ECO:0000256" key="1">
    <source>
        <dbReference type="ARBA" id="ARBA00004141"/>
    </source>
</evidence>